<dbReference type="InterPro" id="IPR003781">
    <property type="entry name" value="CoA-bd"/>
</dbReference>
<reference evidence="5 6" key="1">
    <citation type="submission" date="2022-01" db="EMBL/GenBank/DDBJ databases">
        <title>Desulfofustis limnae sp. nov., a novel mesophilic sulfate-reducing bacterium isolated from marsh soil.</title>
        <authorList>
            <person name="Watanabe M."/>
            <person name="Takahashi A."/>
            <person name="Kojima H."/>
            <person name="Fukui M."/>
        </authorList>
    </citation>
    <scope>NUCLEOTIDE SEQUENCE [LARGE SCALE GENOMIC DNA]</scope>
    <source>
        <strain evidence="5 6">PPLL</strain>
    </source>
</reference>
<evidence type="ECO:0000313" key="5">
    <source>
        <dbReference type="EMBL" id="BDD88196.1"/>
    </source>
</evidence>
<proteinExistence type="predicted"/>
<evidence type="ECO:0000256" key="3">
    <source>
        <dbReference type="ARBA" id="ARBA00022840"/>
    </source>
</evidence>
<dbReference type="Pfam" id="PF13607">
    <property type="entry name" value="Succ_CoA_lig"/>
    <property type="match status" value="1"/>
</dbReference>
<dbReference type="SUPFAM" id="SSF56059">
    <property type="entry name" value="Glutathione synthetase ATP-binding domain-like"/>
    <property type="match status" value="1"/>
</dbReference>
<dbReference type="Gene3D" id="3.40.50.261">
    <property type="entry name" value="Succinyl-CoA synthetase domains"/>
    <property type="match status" value="2"/>
</dbReference>
<evidence type="ECO:0000256" key="2">
    <source>
        <dbReference type="ARBA" id="ARBA00022741"/>
    </source>
</evidence>
<dbReference type="SUPFAM" id="SSF52210">
    <property type="entry name" value="Succinyl-CoA synthetase domains"/>
    <property type="match status" value="2"/>
</dbReference>
<sequence length="702" mass="75908">MEKFFYPDSIAILGLSSRENNVSRLILANLIRWGYSGRIFGVNARGSERQVDGVRMYREIDQLPIVPDLAVALLPARFIPDTVRACGSFGIRRMAIPSGGFNETGAKGEQLTGELLRAAADFGVRFVGPNGLTIANTANGLCLPFTPLYRPPQGGMSVITQSGGLGLSLWNLIADEHLGLAKFASIGNKLDLDEVAFLNYFARDPETEIICLYMESLANGTALIEAATACDKPVVLYKANTTGAGSRAAMSHTAAIHNDDDILDAALERAGIIRIETLSEFISVTKAFRLPPMKGKRIMAMSPAGGFSVIMADLCTREGFTFADPGREFYEEVATYGNAGIIDVSNPLDMGDIYDPRAVVDIFHAVLHNEQVDGAVYVNQWPRMPVGDDIFSRMFHTDLSLETMGAIRSAGKPLAVCLFGPSKTITKIKNNLSIPIFDTPEEMIRALKVQQEYYARKNRSPEAPARPAGIDRERAADWIGSHQGVRGEEVLELLELYGIKTVRSRQADDVEGAIAAATDIGYPVAMKVVSPDALHKSDVGGVRLGLSSDAGVAAAFGEIRKNLADHQAQARFDGVRIAAMAGPGYDLFVGGSHDESFGPIVFFGYGGIYVEVFNDIERALCPATAAEITHKLERLKCNRILQGMRGKKAADSKAYADLVVRVSCLLADFPQIKELDLNPVRLLEDGSAVLALDGRARIEAGS</sequence>
<dbReference type="InterPro" id="IPR016102">
    <property type="entry name" value="Succinyl-CoA_synth-like"/>
</dbReference>
<keyword evidence="3" id="KW-0067">ATP-binding</keyword>
<keyword evidence="6" id="KW-1185">Reference proteome</keyword>
<keyword evidence="1" id="KW-0436">Ligase</keyword>
<evidence type="ECO:0000256" key="1">
    <source>
        <dbReference type="ARBA" id="ARBA00022598"/>
    </source>
</evidence>
<dbReference type="Gene3D" id="3.30.470.20">
    <property type="entry name" value="ATP-grasp fold, B domain"/>
    <property type="match status" value="1"/>
</dbReference>
<evidence type="ECO:0000259" key="4">
    <source>
        <dbReference type="SMART" id="SM00881"/>
    </source>
</evidence>
<dbReference type="Pfam" id="PF13380">
    <property type="entry name" value="CoA_binding_2"/>
    <property type="match status" value="1"/>
</dbReference>
<dbReference type="SMART" id="SM00881">
    <property type="entry name" value="CoA_binding"/>
    <property type="match status" value="1"/>
</dbReference>
<dbReference type="SUPFAM" id="SSF51735">
    <property type="entry name" value="NAD(P)-binding Rossmann-fold domains"/>
    <property type="match status" value="1"/>
</dbReference>
<dbReference type="Proteomes" id="UP000830055">
    <property type="component" value="Chromosome"/>
</dbReference>
<dbReference type="PANTHER" id="PTHR43334">
    <property type="entry name" value="ACETATE--COA LIGASE [ADP-FORMING]"/>
    <property type="match status" value="1"/>
</dbReference>
<dbReference type="InterPro" id="IPR013815">
    <property type="entry name" value="ATP_grasp_subdomain_1"/>
</dbReference>
<dbReference type="EMBL" id="AP025516">
    <property type="protein sequence ID" value="BDD88196.1"/>
    <property type="molecule type" value="Genomic_DNA"/>
</dbReference>
<evidence type="ECO:0000313" key="6">
    <source>
        <dbReference type="Proteomes" id="UP000830055"/>
    </source>
</evidence>
<dbReference type="Pfam" id="PF13549">
    <property type="entry name" value="ATP-grasp_5"/>
    <property type="match status" value="1"/>
</dbReference>
<dbReference type="Gene3D" id="3.40.50.720">
    <property type="entry name" value="NAD(P)-binding Rossmann-like Domain"/>
    <property type="match status" value="1"/>
</dbReference>
<accession>A0ABM7WBE1</accession>
<dbReference type="InterPro" id="IPR051538">
    <property type="entry name" value="Acyl-CoA_Synth/Transferase"/>
</dbReference>
<organism evidence="5 6">
    <name type="scientific">Desulfofustis limnaeus</name>
    <dbReference type="NCBI Taxonomy" id="2740163"/>
    <lineage>
        <taxon>Bacteria</taxon>
        <taxon>Pseudomonadati</taxon>
        <taxon>Thermodesulfobacteriota</taxon>
        <taxon>Desulfobulbia</taxon>
        <taxon>Desulfobulbales</taxon>
        <taxon>Desulfocapsaceae</taxon>
        <taxon>Desulfofustis</taxon>
    </lineage>
</organism>
<protein>
    <submittedName>
        <fullName evidence="5">Acyl-CoA synthetase</fullName>
    </submittedName>
</protein>
<dbReference type="InterPro" id="IPR032875">
    <property type="entry name" value="Succ_CoA_lig_flav_dom"/>
</dbReference>
<feature type="domain" description="CoA-binding" evidence="4">
    <location>
        <begin position="4"/>
        <end position="101"/>
    </location>
</feature>
<dbReference type="PANTHER" id="PTHR43334:SF1">
    <property type="entry name" value="3-HYDROXYPROPIONATE--COA LIGASE [ADP-FORMING]"/>
    <property type="match status" value="1"/>
</dbReference>
<gene>
    <name evidence="5" type="ORF">DPPLL_25610</name>
</gene>
<keyword evidence="2" id="KW-0547">Nucleotide-binding</keyword>
<name>A0ABM7WBE1_9BACT</name>
<dbReference type="InterPro" id="IPR036291">
    <property type="entry name" value="NAD(P)-bd_dom_sf"/>
</dbReference>
<dbReference type="RefSeq" id="WP_284151580.1">
    <property type="nucleotide sequence ID" value="NZ_AP025516.1"/>
</dbReference>
<dbReference type="Gene3D" id="3.30.1490.20">
    <property type="entry name" value="ATP-grasp fold, A domain"/>
    <property type="match status" value="1"/>
</dbReference>